<dbReference type="InterPro" id="IPR052775">
    <property type="entry name" value="IUN_hydrolase"/>
</dbReference>
<keyword evidence="4" id="KW-1185">Reference proteome</keyword>
<dbReference type="PANTHER" id="PTHR46190:SF1">
    <property type="entry name" value="SI:CH211-201H21.5"/>
    <property type="match status" value="1"/>
</dbReference>
<proteinExistence type="inferred from homology"/>
<protein>
    <submittedName>
        <fullName evidence="3">Uridine nucleosidase 2</fullName>
    </submittedName>
</protein>
<dbReference type="Gene3D" id="3.90.245.10">
    <property type="entry name" value="Ribonucleoside hydrolase-like"/>
    <property type="match status" value="2"/>
</dbReference>
<evidence type="ECO:0000313" key="4">
    <source>
        <dbReference type="Proteomes" id="UP001151699"/>
    </source>
</evidence>
<dbReference type="InterPro" id="IPR001910">
    <property type="entry name" value="Inosine/uridine_hydrolase_dom"/>
</dbReference>
<gene>
    <name evidence="3" type="primary">URH2</name>
    <name evidence="3" type="ORF">Bhyg_04623</name>
</gene>
<dbReference type="Proteomes" id="UP001151699">
    <property type="component" value="Chromosome A"/>
</dbReference>
<dbReference type="OrthoDB" id="432381at2759"/>
<reference evidence="3" key="1">
    <citation type="submission" date="2022-07" db="EMBL/GenBank/DDBJ databases">
        <authorList>
            <person name="Trinca V."/>
            <person name="Uliana J.V.C."/>
            <person name="Torres T.T."/>
            <person name="Ward R.J."/>
            <person name="Monesi N."/>
        </authorList>
    </citation>
    <scope>NUCLEOTIDE SEQUENCE</scope>
    <source>
        <strain evidence="3">HSMRA1968</strain>
        <tissue evidence="3">Whole embryos</tissue>
    </source>
</reference>
<dbReference type="InterPro" id="IPR036452">
    <property type="entry name" value="Ribo_hydro-like"/>
</dbReference>
<dbReference type="PANTHER" id="PTHR46190">
    <property type="entry name" value="SI:CH211-201H21.5-RELATED"/>
    <property type="match status" value="1"/>
</dbReference>
<feature type="non-terminal residue" evidence="3">
    <location>
        <position position="307"/>
    </location>
</feature>
<name>A0A9Q0S8I3_9DIPT</name>
<dbReference type="Pfam" id="PF01156">
    <property type="entry name" value="IU_nuc_hydro"/>
    <property type="match status" value="1"/>
</dbReference>
<comment type="caution">
    <text evidence="3">The sequence shown here is derived from an EMBL/GenBank/DDBJ whole genome shotgun (WGS) entry which is preliminary data.</text>
</comment>
<comment type="similarity">
    <text evidence="1">Belongs to the IUNH family.</text>
</comment>
<evidence type="ECO:0000313" key="3">
    <source>
        <dbReference type="EMBL" id="KAJ6649389.1"/>
    </source>
</evidence>
<dbReference type="GO" id="GO:0016799">
    <property type="term" value="F:hydrolase activity, hydrolyzing N-glycosyl compounds"/>
    <property type="evidence" value="ECO:0007669"/>
    <property type="project" value="InterPro"/>
</dbReference>
<feature type="non-terminal residue" evidence="3">
    <location>
        <position position="1"/>
    </location>
</feature>
<feature type="domain" description="Inosine/uridine-preferring nucleoside hydrolase" evidence="2">
    <location>
        <begin position="47"/>
        <end position="200"/>
    </location>
</feature>
<accession>A0A9Q0S8I3</accession>
<organism evidence="3 4">
    <name type="scientific">Pseudolycoriella hygida</name>
    <dbReference type="NCBI Taxonomy" id="35572"/>
    <lineage>
        <taxon>Eukaryota</taxon>
        <taxon>Metazoa</taxon>
        <taxon>Ecdysozoa</taxon>
        <taxon>Arthropoda</taxon>
        <taxon>Hexapoda</taxon>
        <taxon>Insecta</taxon>
        <taxon>Pterygota</taxon>
        <taxon>Neoptera</taxon>
        <taxon>Endopterygota</taxon>
        <taxon>Diptera</taxon>
        <taxon>Nematocera</taxon>
        <taxon>Sciaroidea</taxon>
        <taxon>Sciaridae</taxon>
        <taxon>Pseudolycoriella</taxon>
    </lineage>
</organism>
<dbReference type="EMBL" id="WJQU01000001">
    <property type="protein sequence ID" value="KAJ6649389.1"/>
    <property type="molecule type" value="Genomic_DNA"/>
</dbReference>
<evidence type="ECO:0000256" key="1">
    <source>
        <dbReference type="ARBA" id="ARBA00009176"/>
    </source>
</evidence>
<evidence type="ECO:0000259" key="2">
    <source>
        <dbReference type="Pfam" id="PF01156"/>
    </source>
</evidence>
<dbReference type="AlphaFoldDB" id="A0A9Q0S8I3"/>
<dbReference type="SUPFAM" id="SSF53590">
    <property type="entry name" value="Nucleoside hydrolase"/>
    <property type="match status" value="1"/>
</dbReference>
<sequence length="307" mass="34903">LRKQHASEGNLIIGLSQKKDAHQFNLKVGRVKTSDDTAMINDSTELIIFDTDPGIDDAWALLMLLKAEKVRNIKVLAITLVHGNTTVDYAVDNCLRTLKCIDRTDVPIYKGARESLIPQCTKLAQFFGTDGFGDMTYDNKPEQCLIQKEHAVTAMERLYPGRITFICVGPLTNMALAIKMYPDFSNKIKALYLMGGNYNERIYFIEKYDVPHEWRIDELGTIQNKITKLLNEPEIKIFQGHKCNIWNPCDAILIAIFLKPDEIIEKSKYCYATVELAGTFTRGQVAIDHLNKQKKNITIVEKVDVEK</sequence>